<dbReference type="EMBL" id="BMJB01000003">
    <property type="protein sequence ID" value="GGA79142.1"/>
    <property type="molecule type" value="Genomic_DNA"/>
</dbReference>
<reference evidence="5" key="2">
    <citation type="submission" date="2020-09" db="EMBL/GenBank/DDBJ databases">
        <authorList>
            <person name="Sun Q."/>
            <person name="Zhou Y."/>
        </authorList>
    </citation>
    <scope>NUCLEOTIDE SEQUENCE</scope>
    <source>
        <strain evidence="5">CGMCC 1.15447</strain>
    </source>
</reference>
<sequence>MGSYPPPPPPAGPPYGNDWRYQRRVVKEQARMQRDAYRAQRAAYRYQMRGLRRGSIVGPILLITIGIVFLLIQTGRVSGHAFWDWYGHWWPMLFLAAGVVMLLEWAFDQFFLSDPTQPRFRRRVGGGVFFLLLILAVAGAAFGGFHGRAFEFLHKDFGINQDNLDQFLGDKHESDQTLSQTFAAGSSLVVNNPRGSVTVSGTSDDNQIHVAVHKTVYTRTDSEAESNAQQLSPDVTTGGNTLTVTVPAIRGGRADLTITVPIGAATNVMANHGDVTVSSIRGNVDVTANHGDVDLSAITGTVTAHINNSDSSFSARSITGPVTVAGHGSELTLSDLSGPVTFNGDIFGPIHLAHIRGPIKLHTSRTDFQMARLDGETELNEDDMTASQAVGPVVLNTRNRNITLDRVSGDVSVTNSNGSVDLTSAPPMGNVTVENRSGDVTVTVPEHASFTVQAETSDGDLDNDFSLDTQGTDPHKSITGTIGHGGPHLRLTTSHGDMELKKASVAPMPPAPPAPPAPLTLRDEHGNTIILNGHSGSTFGGDGSEQIVGKHGMLLKVGVDGTVVYNDGKGTSYTSAPDGTKVLIARDGTRITTTPDGTKVGIGPGSKPLTSNEIDNRIQQIENDVRNTETQYKNEKH</sequence>
<evidence type="ECO:0008006" key="7">
    <source>
        <dbReference type="Google" id="ProtNLM"/>
    </source>
</evidence>
<dbReference type="PANTHER" id="PTHR34094">
    <property type="match status" value="1"/>
</dbReference>
<comment type="caution">
    <text evidence="5">The sequence shown here is derived from an EMBL/GenBank/DDBJ whole genome shotgun (WGS) entry which is preliminary data.</text>
</comment>
<evidence type="ECO:0000256" key="1">
    <source>
        <dbReference type="SAM" id="MobiDB-lite"/>
    </source>
</evidence>
<dbReference type="AlphaFoldDB" id="A0A916W9H4"/>
<dbReference type="InterPro" id="IPR054331">
    <property type="entry name" value="LiaF_TM"/>
</dbReference>
<feature type="region of interest" description="Disordered" evidence="1">
    <location>
        <begin position="591"/>
        <end position="612"/>
    </location>
</feature>
<evidence type="ECO:0000259" key="3">
    <source>
        <dbReference type="Pfam" id="PF13349"/>
    </source>
</evidence>
<dbReference type="Pfam" id="PF22570">
    <property type="entry name" value="LiaF-TM"/>
    <property type="match status" value="1"/>
</dbReference>
<reference evidence="5" key="1">
    <citation type="journal article" date="2014" name="Int. J. Syst. Evol. Microbiol.">
        <title>Complete genome sequence of Corynebacterium casei LMG S-19264T (=DSM 44701T), isolated from a smear-ripened cheese.</title>
        <authorList>
            <consortium name="US DOE Joint Genome Institute (JGI-PGF)"/>
            <person name="Walter F."/>
            <person name="Albersmeier A."/>
            <person name="Kalinowski J."/>
            <person name="Ruckert C."/>
        </authorList>
    </citation>
    <scope>NUCLEOTIDE SEQUENCE</scope>
    <source>
        <strain evidence="5">CGMCC 1.15447</strain>
    </source>
</reference>
<evidence type="ECO:0000313" key="5">
    <source>
        <dbReference type="EMBL" id="GGA79142.1"/>
    </source>
</evidence>
<evidence type="ECO:0000313" key="6">
    <source>
        <dbReference type="Proteomes" id="UP000648801"/>
    </source>
</evidence>
<dbReference type="InterPro" id="IPR025164">
    <property type="entry name" value="Toastrack_DUF4097"/>
</dbReference>
<dbReference type="RefSeq" id="WP_188760623.1">
    <property type="nucleotide sequence ID" value="NZ_BMJB01000003.1"/>
</dbReference>
<protein>
    <recommendedName>
        <fullName evidence="7">Adhesin domain-containing protein</fullName>
    </recommendedName>
</protein>
<dbReference type="PANTHER" id="PTHR34094:SF1">
    <property type="entry name" value="PROTEIN FAM185A"/>
    <property type="match status" value="1"/>
</dbReference>
<feature type="transmembrane region" description="Helical" evidence="2">
    <location>
        <begin position="92"/>
        <end position="112"/>
    </location>
</feature>
<accession>A0A916W9H4</accession>
<evidence type="ECO:0000256" key="2">
    <source>
        <dbReference type="SAM" id="Phobius"/>
    </source>
</evidence>
<keyword evidence="6" id="KW-1185">Reference proteome</keyword>
<feature type="transmembrane region" description="Helical" evidence="2">
    <location>
        <begin position="124"/>
        <end position="145"/>
    </location>
</feature>
<evidence type="ECO:0000259" key="4">
    <source>
        <dbReference type="Pfam" id="PF22570"/>
    </source>
</evidence>
<proteinExistence type="predicted"/>
<keyword evidence="2" id="KW-1133">Transmembrane helix</keyword>
<feature type="domain" description="DUF4097" evidence="3">
    <location>
        <begin position="188"/>
        <end position="500"/>
    </location>
</feature>
<feature type="domain" description="LiaF transmembrane" evidence="4">
    <location>
        <begin position="58"/>
        <end position="136"/>
    </location>
</feature>
<dbReference type="Pfam" id="PF13349">
    <property type="entry name" value="DUF4097"/>
    <property type="match status" value="1"/>
</dbReference>
<name>A0A916W9H4_9BACT</name>
<keyword evidence="2" id="KW-0472">Membrane</keyword>
<feature type="transmembrane region" description="Helical" evidence="2">
    <location>
        <begin position="54"/>
        <end position="72"/>
    </location>
</feature>
<gene>
    <name evidence="5" type="ORF">GCM10011507_32960</name>
</gene>
<keyword evidence="2" id="KW-0812">Transmembrane</keyword>
<dbReference type="Proteomes" id="UP000648801">
    <property type="component" value="Unassembled WGS sequence"/>
</dbReference>
<organism evidence="5 6">
    <name type="scientific">Edaphobacter acidisoli</name>
    <dbReference type="NCBI Taxonomy" id="2040573"/>
    <lineage>
        <taxon>Bacteria</taxon>
        <taxon>Pseudomonadati</taxon>
        <taxon>Acidobacteriota</taxon>
        <taxon>Terriglobia</taxon>
        <taxon>Terriglobales</taxon>
        <taxon>Acidobacteriaceae</taxon>
        <taxon>Edaphobacter</taxon>
    </lineage>
</organism>